<dbReference type="AlphaFoldDB" id="A0A075AZD5"/>
<reference evidence="2" key="3">
    <citation type="submission" date="2018-08" db="EMBL/GenBank/DDBJ databases">
        <title>Leveraging single-cell genomics to expand the Fungal Tree of Life.</title>
        <authorList>
            <consortium name="DOE Joint Genome Institute"/>
            <person name="Ahrendt S.R."/>
            <person name="Quandt C.A."/>
            <person name="Ciobanu D."/>
            <person name="Clum A."/>
            <person name="Salamov A."/>
            <person name="Andreopoulos B."/>
            <person name="Cheng J.-F."/>
            <person name="Woyke T."/>
            <person name="Pelin A."/>
            <person name="Henrissat B."/>
            <person name="Reynolds N."/>
            <person name="Benny G.L."/>
            <person name="Smith M.E."/>
            <person name="James T.Y."/>
            <person name="Grigoriev I.V."/>
        </authorList>
    </citation>
    <scope>NUCLEOTIDE SEQUENCE</scope>
    <source>
        <strain evidence="2">CSF55</strain>
    </source>
</reference>
<keyword evidence="3" id="KW-1185">Reference proteome</keyword>
<gene>
    <name evidence="1" type="ORF">O9G_005102</name>
    <name evidence="2" type="ORF">ROZALSC1DRAFT_31863</name>
</gene>
<dbReference type="EMBL" id="KE560804">
    <property type="protein sequence ID" value="EPZ35582.1"/>
    <property type="molecule type" value="Genomic_DNA"/>
</dbReference>
<name>A0A075AZD5_ROZAC</name>
<sequence length="59" mass="6958">MRIHPEIGHILKYFLCRVLNEQPTDIASFAQCKLIYVRKRVVLGDPDLQDMVENFIKQN</sequence>
<proteinExistence type="predicted"/>
<dbReference type="OrthoDB" id="10249338at2759"/>
<evidence type="ECO:0000313" key="4">
    <source>
        <dbReference type="Proteomes" id="UP000281549"/>
    </source>
</evidence>
<protein>
    <submittedName>
        <fullName evidence="1">Uncharacterized protein</fullName>
    </submittedName>
</protein>
<reference evidence="1 3" key="1">
    <citation type="journal article" date="2013" name="Curr. Biol.">
        <title>Shared signatures of parasitism and phylogenomics unite Cryptomycota and microsporidia.</title>
        <authorList>
            <person name="James T.Y."/>
            <person name="Pelin A."/>
            <person name="Bonen L."/>
            <person name="Ahrendt S."/>
            <person name="Sain D."/>
            <person name="Corradi N."/>
            <person name="Stajich J.E."/>
        </authorList>
    </citation>
    <scope>NUCLEOTIDE SEQUENCE [LARGE SCALE GENOMIC DNA]</scope>
    <source>
        <strain evidence="1">CSF55</strain>
        <strain evidence="1">CSF55</strain>
    </source>
</reference>
<dbReference type="HOGENOM" id="CLU_2962155_0_0_1"/>
<dbReference type="SUPFAM" id="SSF47391">
    <property type="entry name" value="Dimerization-anchoring domain of cAMP-dependent PK regulatory subunit"/>
    <property type="match status" value="1"/>
</dbReference>
<dbReference type="Proteomes" id="UP000281549">
    <property type="component" value="Unassembled WGS sequence"/>
</dbReference>
<evidence type="ECO:0000313" key="2">
    <source>
        <dbReference type="EMBL" id="RKP16016.1"/>
    </source>
</evidence>
<reference evidence="4" key="2">
    <citation type="journal article" date="2018" name="Nat. Microbiol.">
        <title>Leveraging single-cell genomics to expand the fungal tree of life.</title>
        <authorList>
            <person name="Ahrendt S.R."/>
            <person name="Quandt C.A."/>
            <person name="Ciobanu D."/>
            <person name="Clum A."/>
            <person name="Salamov A."/>
            <person name="Andreopoulos B."/>
            <person name="Cheng J.F."/>
            <person name="Woyke T."/>
            <person name="Pelin A."/>
            <person name="Henrissat B."/>
            <person name="Reynolds N.K."/>
            <person name="Benny G.L."/>
            <person name="Smith M.E."/>
            <person name="James T.Y."/>
            <person name="Grigoriev I.V."/>
        </authorList>
    </citation>
    <scope>NUCLEOTIDE SEQUENCE [LARGE SCALE GENOMIC DNA]</scope>
    <source>
        <strain evidence="4">CSF55</strain>
    </source>
</reference>
<accession>A0A075AZD5</accession>
<dbReference type="EMBL" id="ML007136">
    <property type="protein sequence ID" value="RKP16016.1"/>
    <property type="molecule type" value="Genomic_DNA"/>
</dbReference>
<evidence type="ECO:0000313" key="3">
    <source>
        <dbReference type="Proteomes" id="UP000030755"/>
    </source>
</evidence>
<organism evidence="1 3">
    <name type="scientific">Rozella allomycis (strain CSF55)</name>
    <dbReference type="NCBI Taxonomy" id="988480"/>
    <lineage>
        <taxon>Eukaryota</taxon>
        <taxon>Fungi</taxon>
        <taxon>Fungi incertae sedis</taxon>
        <taxon>Cryptomycota</taxon>
        <taxon>Cryptomycota incertae sedis</taxon>
        <taxon>Rozella</taxon>
    </lineage>
</organism>
<dbReference type="Proteomes" id="UP000030755">
    <property type="component" value="Unassembled WGS sequence"/>
</dbReference>
<evidence type="ECO:0000313" key="1">
    <source>
        <dbReference type="EMBL" id="EPZ35582.1"/>
    </source>
</evidence>